<gene>
    <name evidence="2" type="ORF">M3M28_04690</name>
</gene>
<name>A0ABY4MZ81_9MICO</name>
<dbReference type="EMBL" id="CP097160">
    <property type="protein sequence ID" value="UQN15755.1"/>
    <property type="molecule type" value="Genomic_DNA"/>
</dbReference>
<sequence>MTDLDARYGKSPRASRRRTGVSIGVAVALVIAVVVFWALTALNPGATIEAQTGGFTVGSPSATTVTARVSVQPGTPVACAIQASNESSSIVGYQVVELEPQTQQHQTVHVTLRTTSAADTAEVRECWVNESSTSATSE</sequence>
<protein>
    <submittedName>
        <fullName evidence="2">DUF4307 domain-containing protein</fullName>
    </submittedName>
</protein>
<reference evidence="2" key="1">
    <citation type="submission" date="2022-05" db="EMBL/GenBank/DDBJ databases">
        <title>Complete genome sequence of toluene-degrading Gulosibacter sediminis strain ACHW.36C.</title>
        <authorList>
            <person name="Wai A.C."/>
            <person name="Lai G.K."/>
            <person name="Griffin S.D."/>
            <person name="Leung F.C."/>
        </authorList>
    </citation>
    <scope>NUCLEOTIDE SEQUENCE [LARGE SCALE GENOMIC DNA]</scope>
    <source>
        <strain evidence="2">ACHW.36C</strain>
    </source>
</reference>
<keyword evidence="1" id="KW-0812">Transmembrane</keyword>
<accession>A0ABY4MZ81</accession>
<evidence type="ECO:0000313" key="2">
    <source>
        <dbReference type="EMBL" id="UQN15755.1"/>
    </source>
</evidence>
<feature type="transmembrane region" description="Helical" evidence="1">
    <location>
        <begin position="21"/>
        <end position="39"/>
    </location>
</feature>
<keyword evidence="1" id="KW-1133">Transmembrane helix</keyword>
<proteinExistence type="predicted"/>
<organism evidence="2">
    <name type="scientific">Gulosibacter sediminis</name>
    <dbReference type="NCBI Taxonomy" id="1729695"/>
    <lineage>
        <taxon>Bacteria</taxon>
        <taxon>Bacillati</taxon>
        <taxon>Actinomycetota</taxon>
        <taxon>Actinomycetes</taxon>
        <taxon>Micrococcales</taxon>
        <taxon>Microbacteriaceae</taxon>
        <taxon>Gulosibacter</taxon>
    </lineage>
</organism>
<evidence type="ECO:0000256" key="1">
    <source>
        <dbReference type="SAM" id="Phobius"/>
    </source>
</evidence>
<dbReference type="Pfam" id="PF14155">
    <property type="entry name" value="DUF4307"/>
    <property type="match status" value="1"/>
</dbReference>
<keyword evidence="1" id="KW-0472">Membrane</keyword>
<dbReference type="InterPro" id="IPR025443">
    <property type="entry name" value="DUF4307"/>
</dbReference>